<proteinExistence type="predicted"/>
<evidence type="ECO:0000313" key="2">
    <source>
        <dbReference type="EMBL" id="MBP0110641.1"/>
    </source>
</evidence>
<evidence type="ECO:0000313" key="3">
    <source>
        <dbReference type="Proteomes" id="UP000669317"/>
    </source>
</evidence>
<protein>
    <submittedName>
        <fullName evidence="2">Uncharacterized protein</fullName>
    </submittedName>
</protein>
<comment type="caution">
    <text evidence="2">The sequence shown here is derived from an EMBL/GenBank/DDBJ whole genome shotgun (WGS) entry which is preliminary data.</text>
</comment>
<accession>A0ABS3ZRF9</accession>
<gene>
    <name evidence="2" type="ORF">JWS04_05960</name>
</gene>
<dbReference type="EMBL" id="JAGIKT010000008">
    <property type="protein sequence ID" value="MBP0110641.1"/>
    <property type="molecule type" value="Genomic_DNA"/>
</dbReference>
<name>A0ABS3ZRF9_9BRAD</name>
<feature type="region of interest" description="Disordered" evidence="1">
    <location>
        <begin position="1"/>
        <end position="25"/>
    </location>
</feature>
<dbReference type="RefSeq" id="WP_122404486.1">
    <property type="nucleotide sequence ID" value="NZ_JAGIKT010000008.1"/>
</dbReference>
<sequence length="108" mass="12010">MSAFPRRPLSYAAVNTDPNPPERPRSRVEIAEERLAATRRQLAVGKRRLRDASVREQGIRDGEVGRAMWHLASQGQLADAVIELIRAELRGHLTPAQAAAFRGTVFEP</sequence>
<organism evidence="2 3">
    <name type="scientific">Bradyrhizobium vignae</name>
    <dbReference type="NCBI Taxonomy" id="1549949"/>
    <lineage>
        <taxon>Bacteria</taxon>
        <taxon>Pseudomonadati</taxon>
        <taxon>Pseudomonadota</taxon>
        <taxon>Alphaproteobacteria</taxon>
        <taxon>Hyphomicrobiales</taxon>
        <taxon>Nitrobacteraceae</taxon>
        <taxon>Bradyrhizobium</taxon>
    </lineage>
</organism>
<dbReference type="Proteomes" id="UP000669317">
    <property type="component" value="Unassembled WGS sequence"/>
</dbReference>
<keyword evidence="3" id="KW-1185">Reference proteome</keyword>
<evidence type="ECO:0000256" key="1">
    <source>
        <dbReference type="SAM" id="MobiDB-lite"/>
    </source>
</evidence>
<reference evidence="2 3" key="1">
    <citation type="submission" date="2021-03" db="EMBL/GenBank/DDBJ databases">
        <title>Genome Sequence of Bradyrhizobium vignae strain ISRA400.</title>
        <authorList>
            <person name="Tisa L.S."/>
            <person name="Svistoonoff S."/>
            <person name="Hocher V."/>
            <person name="Fall S."/>
            <person name="Zaiya A."/>
            <person name="Naing D."/>
            <person name="Niang N."/>
            <person name="Diouf A."/>
            <person name="Dasylva M.C."/>
            <person name="Toure O."/>
            <person name="Gueye M."/>
            <person name="Gully D."/>
            <person name="Tisseyre P."/>
            <person name="Simpson S."/>
            <person name="Morris K."/>
            <person name="Thomas W.K."/>
        </authorList>
    </citation>
    <scope>NUCLEOTIDE SEQUENCE [LARGE SCALE GENOMIC DNA]</scope>
    <source>
        <strain evidence="2 3">ISRA400</strain>
    </source>
</reference>